<dbReference type="RefSeq" id="WP_091668383.1">
    <property type="nucleotide sequence ID" value="NZ_FOKG01000001.1"/>
</dbReference>
<dbReference type="InterPro" id="IPR002925">
    <property type="entry name" value="Dienelactn_hydro"/>
</dbReference>
<dbReference type="AlphaFoldDB" id="A0A1I0VLN2"/>
<sequence>MQTRIPVADGAIDGYLAVSDAAGDAPRPGVVIVHDALGIGQDIRDIADRFAGAGYLAMVPDLYSRGGRLRCIKTVFSEMLAGRGRAYDDLESARQVLAARADCTGKVGVVGFCMGGGFALVAAAGEFDASAPYYGMLPKDMSVLDGACPIVASFGKQDPTLRGAAEKLASALTERDIPHDVKEYPDAGHSFANRLPLGPLNRLAKVAGFGYHHESSEDAWRRVLAFFGTHLA</sequence>
<evidence type="ECO:0000313" key="2">
    <source>
        <dbReference type="EMBL" id="SFA77389.1"/>
    </source>
</evidence>
<dbReference type="OrthoDB" id="3208682at2"/>
<dbReference type="SUPFAM" id="SSF53474">
    <property type="entry name" value="alpha/beta-Hydrolases"/>
    <property type="match status" value="1"/>
</dbReference>
<dbReference type="InterPro" id="IPR051049">
    <property type="entry name" value="Dienelactone_hydrolase-like"/>
</dbReference>
<organism evidence="2 3">
    <name type="scientific">Amycolatopsis marina</name>
    <dbReference type="NCBI Taxonomy" id="490629"/>
    <lineage>
        <taxon>Bacteria</taxon>
        <taxon>Bacillati</taxon>
        <taxon>Actinomycetota</taxon>
        <taxon>Actinomycetes</taxon>
        <taxon>Pseudonocardiales</taxon>
        <taxon>Pseudonocardiaceae</taxon>
        <taxon>Amycolatopsis</taxon>
    </lineage>
</organism>
<protein>
    <submittedName>
        <fullName evidence="2">Carboxymethylenebutenolidase</fullName>
    </submittedName>
</protein>
<dbReference type="GO" id="GO:0016787">
    <property type="term" value="F:hydrolase activity"/>
    <property type="evidence" value="ECO:0007669"/>
    <property type="project" value="InterPro"/>
</dbReference>
<accession>A0A1I0VLN2</accession>
<dbReference type="STRING" id="490629.SAMN05216266_101346"/>
<dbReference type="EMBL" id="FOKG01000001">
    <property type="protein sequence ID" value="SFA77389.1"/>
    <property type="molecule type" value="Genomic_DNA"/>
</dbReference>
<name>A0A1I0VLN2_9PSEU</name>
<reference evidence="3" key="1">
    <citation type="submission" date="2016-10" db="EMBL/GenBank/DDBJ databases">
        <authorList>
            <person name="Varghese N."/>
            <person name="Submissions S."/>
        </authorList>
    </citation>
    <scope>NUCLEOTIDE SEQUENCE [LARGE SCALE GENOMIC DNA]</scope>
    <source>
        <strain evidence="3">CGMCC 4.3568</strain>
    </source>
</reference>
<evidence type="ECO:0000313" key="3">
    <source>
        <dbReference type="Proteomes" id="UP000243799"/>
    </source>
</evidence>
<dbReference type="PANTHER" id="PTHR46623">
    <property type="entry name" value="CARBOXYMETHYLENEBUTENOLIDASE-RELATED"/>
    <property type="match status" value="1"/>
</dbReference>
<dbReference type="InterPro" id="IPR029058">
    <property type="entry name" value="AB_hydrolase_fold"/>
</dbReference>
<dbReference type="Gene3D" id="3.40.50.1820">
    <property type="entry name" value="alpha/beta hydrolase"/>
    <property type="match status" value="1"/>
</dbReference>
<dbReference type="PANTHER" id="PTHR46623:SF6">
    <property type="entry name" value="ALPHA_BETA-HYDROLASES SUPERFAMILY PROTEIN"/>
    <property type="match status" value="1"/>
</dbReference>
<evidence type="ECO:0000259" key="1">
    <source>
        <dbReference type="Pfam" id="PF01738"/>
    </source>
</evidence>
<feature type="domain" description="Dienelactone hydrolase" evidence="1">
    <location>
        <begin position="12"/>
        <end position="230"/>
    </location>
</feature>
<dbReference type="Pfam" id="PF01738">
    <property type="entry name" value="DLH"/>
    <property type="match status" value="1"/>
</dbReference>
<dbReference type="Proteomes" id="UP000243799">
    <property type="component" value="Unassembled WGS sequence"/>
</dbReference>
<keyword evidence="3" id="KW-1185">Reference proteome</keyword>
<gene>
    <name evidence="2" type="ORF">SAMN05216266_101346</name>
</gene>
<proteinExistence type="predicted"/>